<dbReference type="Proteomes" id="UP000325313">
    <property type="component" value="Unassembled WGS sequence"/>
</dbReference>
<feature type="region of interest" description="Disordered" evidence="1">
    <location>
        <begin position="1"/>
        <end position="25"/>
    </location>
</feature>
<sequence length="378" mass="42122">MSPTTLTDSSRVLCPETQSPQTARPKVTTVMVKTPRVAAISLDYVLYIESAKNGPLSRRQGLSPIKWEKIVPSPRPAPMEADIVSFTWPRFQTEAILHLANQRKALQAFLFKNLVEGNLLWLAYIKDHCDYGLAVQIHGATDFLNFSNAVYNAFPARVAVKITMDNLTHLAYEEAMRAHFQHHRQIAKAIKSIRVHASVTSLTSLTVVHPDHPQQVMEVLTKDLPEWAEAIVANHPKVTTRMPPQTTNFVWVDGRKRPTTHPLDAPPSKHNTGPEFTTPRNRTAATEPCSSPSDVDDIEVIQISSGTAATSNHTKPMAPASPELESHHMETYIHVAHIHKGDKLTWARLLNHGIVHWLFFRSSSKVELIGLGFPIGIA</sequence>
<protein>
    <submittedName>
        <fullName evidence="2">Uncharacterized protein</fullName>
    </submittedName>
</protein>
<evidence type="ECO:0000313" key="3">
    <source>
        <dbReference type="Proteomes" id="UP000325313"/>
    </source>
</evidence>
<evidence type="ECO:0000313" key="2">
    <source>
        <dbReference type="EMBL" id="KAA1135539.1"/>
    </source>
</evidence>
<dbReference type="EMBL" id="VDEP01000038">
    <property type="protein sequence ID" value="KAA1135539.1"/>
    <property type="molecule type" value="Genomic_DNA"/>
</dbReference>
<feature type="compositionally biased region" description="Polar residues" evidence="1">
    <location>
        <begin position="1"/>
        <end position="22"/>
    </location>
</feature>
<proteinExistence type="predicted"/>
<feature type="compositionally biased region" description="Polar residues" evidence="1">
    <location>
        <begin position="269"/>
        <end position="293"/>
    </location>
</feature>
<organism evidence="2 3">
    <name type="scientific">Puccinia graminis f. sp. tritici</name>
    <dbReference type="NCBI Taxonomy" id="56615"/>
    <lineage>
        <taxon>Eukaryota</taxon>
        <taxon>Fungi</taxon>
        <taxon>Dikarya</taxon>
        <taxon>Basidiomycota</taxon>
        <taxon>Pucciniomycotina</taxon>
        <taxon>Pucciniomycetes</taxon>
        <taxon>Pucciniales</taxon>
        <taxon>Pucciniaceae</taxon>
        <taxon>Puccinia</taxon>
    </lineage>
</organism>
<evidence type="ECO:0000256" key="1">
    <source>
        <dbReference type="SAM" id="MobiDB-lite"/>
    </source>
</evidence>
<reference evidence="2 3" key="1">
    <citation type="submission" date="2019-05" db="EMBL/GenBank/DDBJ databases">
        <title>Emergence of the Ug99 lineage of the wheat stem rust pathogen through somatic hybridization.</title>
        <authorList>
            <person name="Li F."/>
            <person name="Upadhyaya N.M."/>
            <person name="Sperschneider J."/>
            <person name="Matny O."/>
            <person name="Nguyen-Phuc H."/>
            <person name="Mago R."/>
            <person name="Raley C."/>
            <person name="Miller M.E."/>
            <person name="Silverstein K.A.T."/>
            <person name="Henningsen E."/>
            <person name="Hirsch C.D."/>
            <person name="Visser B."/>
            <person name="Pretorius Z.A."/>
            <person name="Steffenson B.J."/>
            <person name="Schwessinger B."/>
            <person name="Dodds P.N."/>
            <person name="Figueroa M."/>
        </authorList>
    </citation>
    <scope>NUCLEOTIDE SEQUENCE [LARGE SCALE GENOMIC DNA]</scope>
    <source>
        <strain evidence="2 3">Ug99</strain>
    </source>
</reference>
<feature type="region of interest" description="Disordered" evidence="1">
    <location>
        <begin position="256"/>
        <end position="294"/>
    </location>
</feature>
<gene>
    <name evidence="2" type="ORF">PGTUg99_015875</name>
</gene>
<comment type="caution">
    <text evidence="2">The sequence shown here is derived from an EMBL/GenBank/DDBJ whole genome shotgun (WGS) entry which is preliminary data.</text>
</comment>
<dbReference type="AlphaFoldDB" id="A0A5B0SDE9"/>
<accession>A0A5B0SDE9</accession>
<name>A0A5B0SDE9_PUCGR</name>